<dbReference type="InterPro" id="IPR006207">
    <property type="entry name" value="Cys_knot_C"/>
</dbReference>
<keyword evidence="9" id="KW-1185">Reference proteome</keyword>
<keyword evidence="4" id="KW-1015">Disulfide bond</keyword>
<dbReference type="PANTHER" id="PTHR31129:SF2">
    <property type="entry name" value="GLYCOPROTEIN HORMONE ALPHA-2"/>
    <property type="match status" value="1"/>
</dbReference>
<evidence type="ECO:0000256" key="6">
    <source>
        <dbReference type="SAM" id="SignalP"/>
    </source>
</evidence>
<dbReference type="OrthoDB" id="6421717at2759"/>
<feature type="chain" id="PRO_5025420610" evidence="6">
    <location>
        <begin position="25"/>
        <end position="166"/>
    </location>
</feature>
<feature type="signal peptide" evidence="6">
    <location>
        <begin position="1"/>
        <end position="24"/>
    </location>
</feature>
<evidence type="ECO:0000259" key="7">
    <source>
        <dbReference type="PROSITE" id="PS01225"/>
    </source>
</evidence>
<dbReference type="GO" id="GO:0007166">
    <property type="term" value="P:cell surface receptor signaling pathway"/>
    <property type="evidence" value="ECO:0007669"/>
    <property type="project" value="TreeGrafter"/>
</dbReference>
<dbReference type="EMBL" id="VIIS01000246">
    <property type="protein sequence ID" value="KAF0311311.1"/>
    <property type="molecule type" value="Genomic_DNA"/>
</dbReference>
<evidence type="ECO:0000313" key="9">
    <source>
        <dbReference type="Proteomes" id="UP000440578"/>
    </source>
</evidence>
<dbReference type="GO" id="GO:0051427">
    <property type="term" value="F:hormone receptor binding"/>
    <property type="evidence" value="ECO:0007669"/>
    <property type="project" value="TreeGrafter"/>
</dbReference>
<protein>
    <submittedName>
        <fullName evidence="8">Thyrostimulin alpha-2 subunit</fullName>
    </submittedName>
</protein>
<evidence type="ECO:0000256" key="4">
    <source>
        <dbReference type="ARBA" id="ARBA00023157"/>
    </source>
</evidence>
<dbReference type="Gene3D" id="2.10.90.10">
    <property type="entry name" value="Cystine-knot cytokines"/>
    <property type="match status" value="1"/>
</dbReference>
<sequence>MSVLGGRVPLLVPLLALLATLVSSGVSRRLSPWEMAERAELLLEEVADDLLAQEEAEGEHDRNAPTPAQFQSRCELVGHTQLVQVRGCAPVELTVNACDGMCGSSAHPSSWHTLSMNPRHAVTSVGQCCNIMETKNVSIKMECIDGPKYVKIKSAKSCACFHCKKT</sequence>
<evidence type="ECO:0000256" key="2">
    <source>
        <dbReference type="ARBA" id="ARBA00022525"/>
    </source>
</evidence>
<dbReference type="GO" id="GO:0005615">
    <property type="term" value="C:extracellular space"/>
    <property type="evidence" value="ECO:0007669"/>
    <property type="project" value="TreeGrafter"/>
</dbReference>
<proteinExistence type="predicted"/>
<dbReference type="InterPro" id="IPR004133">
    <property type="entry name" value="DAN_dom"/>
</dbReference>
<dbReference type="PANTHER" id="PTHR31129">
    <property type="entry name" value="GLYCOPROTEIN HORMONE ALPHA-2"/>
    <property type="match status" value="1"/>
</dbReference>
<dbReference type="Proteomes" id="UP000440578">
    <property type="component" value="Unassembled WGS sequence"/>
</dbReference>
<keyword evidence="2" id="KW-0964">Secreted</keyword>
<comment type="subcellular location">
    <subcellularLocation>
        <location evidence="1">Secreted</location>
    </subcellularLocation>
</comment>
<dbReference type="InterPro" id="IPR052680">
    <property type="entry name" value="Glyco_Hormone_Alpha"/>
</dbReference>
<comment type="caution">
    <text evidence="5">Lacks conserved residue(s) required for the propagation of feature annotation.</text>
</comment>
<keyword evidence="3 6" id="KW-0732">Signal</keyword>
<dbReference type="InterPro" id="IPR029034">
    <property type="entry name" value="Cystine-knot_cytokine"/>
</dbReference>
<evidence type="ECO:0000256" key="5">
    <source>
        <dbReference type="PROSITE-ProRule" id="PRU00039"/>
    </source>
</evidence>
<gene>
    <name evidence="8" type="primary">CTHA2_1</name>
    <name evidence="8" type="ORF">FJT64_017866</name>
</gene>
<dbReference type="AlphaFoldDB" id="A0A6A4XAC3"/>
<feature type="domain" description="CTCK" evidence="7">
    <location>
        <begin position="74"/>
        <end position="164"/>
    </location>
</feature>
<dbReference type="Pfam" id="PF03045">
    <property type="entry name" value="DAN"/>
    <property type="match status" value="1"/>
</dbReference>
<organism evidence="8 9">
    <name type="scientific">Amphibalanus amphitrite</name>
    <name type="common">Striped barnacle</name>
    <name type="synonym">Balanus amphitrite</name>
    <dbReference type="NCBI Taxonomy" id="1232801"/>
    <lineage>
        <taxon>Eukaryota</taxon>
        <taxon>Metazoa</taxon>
        <taxon>Ecdysozoa</taxon>
        <taxon>Arthropoda</taxon>
        <taxon>Crustacea</taxon>
        <taxon>Multicrustacea</taxon>
        <taxon>Cirripedia</taxon>
        <taxon>Thoracica</taxon>
        <taxon>Thoracicalcarea</taxon>
        <taxon>Balanomorpha</taxon>
        <taxon>Balanoidea</taxon>
        <taxon>Balanidae</taxon>
        <taxon>Amphibalaninae</taxon>
        <taxon>Amphibalanus</taxon>
    </lineage>
</organism>
<evidence type="ECO:0000256" key="3">
    <source>
        <dbReference type="ARBA" id="ARBA00022729"/>
    </source>
</evidence>
<evidence type="ECO:0000313" key="8">
    <source>
        <dbReference type="EMBL" id="KAF0311311.1"/>
    </source>
</evidence>
<comment type="caution">
    <text evidence="8">The sequence shown here is derived from an EMBL/GenBank/DDBJ whole genome shotgun (WGS) entry which is preliminary data.</text>
</comment>
<evidence type="ECO:0000256" key="1">
    <source>
        <dbReference type="ARBA" id="ARBA00004613"/>
    </source>
</evidence>
<dbReference type="PROSITE" id="PS01225">
    <property type="entry name" value="CTCK_2"/>
    <property type="match status" value="1"/>
</dbReference>
<reference evidence="8 9" key="1">
    <citation type="submission" date="2019-07" db="EMBL/GenBank/DDBJ databases">
        <title>Draft genome assembly of a fouling barnacle, Amphibalanus amphitrite (Darwin, 1854): The first reference genome for Thecostraca.</title>
        <authorList>
            <person name="Kim W."/>
        </authorList>
    </citation>
    <scope>NUCLEOTIDE SEQUENCE [LARGE SCALE GENOMIC DNA]</scope>
    <source>
        <strain evidence="8">SNU_AA5</strain>
        <tissue evidence="8">Soma without cirri and trophi</tissue>
    </source>
</reference>
<name>A0A6A4XAC3_AMPAM</name>
<accession>A0A6A4XAC3</accession>